<evidence type="ECO:0000313" key="13">
    <source>
        <dbReference type="Proteomes" id="UP000476281"/>
    </source>
</evidence>
<dbReference type="PROSITE" id="PS51202">
    <property type="entry name" value="RCK_C"/>
    <property type="match status" value="1"/>
</dbReference>
<dbReference type="InterPro" id="IPR005170">
    <property type="entry name" value="Transptr-assoc_dom"/>
</dbReference>
<keyword evidence="8" id="KW-0406">Ion transport</keyword>
<evidence type="ECO:0000256" key="10">
    <source>
        <dbReference type="SAM" id="Phobius"/>
    </source>
</evidence>
<accession>A0A6L3XCP8</accession>
<dbReference type="Pfam" id="PF00999">
    <property type="entry name" value="Na_H_Exchanger"/>
    <property type="match status" value="1"/>
</dbReference>
<keyword evidence="6" id="KW-0630">Potassium</keyword>
<feature type="transmembrane region" description="Helical" evidence="10">
    <location>
        <begin position="70"/>
        <end position="94"/>
    </location>
</feature>
<gene>
    <name evidence="12" type="ORF">F9C29_28070</name>
</gene>
<dbReference type="GO" id="GO:0015297">
    <property type="term" value="F:antiporter activity"/>
    <property type="evidence" value="ECO:0007669"/>
    <property type="project" value="UniProtKB-KW"/>
</dbReference>
<dbReference type="InterPro" id="IPR016169">
    <property type="entry name" value="FAD-bd_PCMH_sub2"/>
</dbReference>
<proteinExistence type="predicted"/>
<keyword evidence="5 10" id="KW-0812">Transmembrane</keyword>
<organism evidence="12 13">
    <name type="scientific">Enterobacter hormaechei</name>
    <dbReference type="NCBI Taxonomy" id="158836"/>
    <lineage>
        <taxon>Bacteria</taxon>
        <taxon>Pseudomonadati</taxon>
        <taxon>Pseudomonadota</taxon>
        <taxon>Gammaproteobacteria</taxon>
        <taxon>Enterobacterales</taxon>
        <taxon>Enterobacteriaceae</taxon>
        <taxon>Enterobacter</taxon>
        <taxon>Enterobacter cloacae complex</taxon>
    </lineage>
</organism>
<dbReference type="GO" id="GO:0005886">
    <property type="term" value="C:plasma membrane"/>
    <property type="evidence" value="ECO:0007669"/>
    <property type="project" value="UniProtKB-SubCell"/>
</dbReference>
<dbReference type="PANTHER" id="PTHR32507">
    <property type="entry name" value="NA(+)/H(+) ANTIPORTER 1"/>
    <property type="match status" value="1"/>
</dbReference>
<evidence type="ECO:0000256" key="9">
    <source>
        <dbReference type="ARBA" id="ARBA00023136"/>
    </source>
</evidence>
<evidence type="ECO:0000313" key="12">
    <source>
        <dbReference type="EMBL" id="KAB2482087.1"/>
    </source>
</evidence>
<dbReference type="Proteomes" id="UP000476281">
    <property type="component" value="Unassembled WGS sequence"/>
</dbReference>
<evidence type="ECO:0000256" key="2">
    <source>
        <dbReference type="ARBA" id="ARBA00022448"/>
    </source>
</evidence>
<keyword evidence="2" id="KW-0813">Transport</keyword>
<dbReference type="Pfam" id="PF02080">
    <property type="entry name" value="TrkA_C"/>
    <property type="match status" value="1"/>
</dbReference>
<keyword evidence="3" id="KW-0050">Antiport</keyword>
<dbReference type="InterPro" id="IPR036721">
    <property type="entry name" value="RCK_C_sf"/>
</dbReference>
<dbReference type="Gene3D" id="3.30.70.1450">
    <property type="entry name" value="Regulator of K+ conductance, C-terminal domain"/>
    <property type="match status" value="1"/>
</dbReference>
<feature type="domain" description="RCK C-terminal" evidence="11">
    <location>
        <begin position="110"/>
        <end position="192"/>
    </location>
</feature>
<dbReference type="InterPro" id="IPR036318">
    <property type="entry name" value="FAD-bd_PCMH-like_sf"/>
</dbReference>
<dbReference type="SUPFAM" id="SSF56176">
    <property type="entry name" value="FAD-binding/transporter-associated domain-like"/>
    <property type="match status" value="1"/>
</dbReference>
<dbReference type="GO" id="GO:0006813">
    <property type="term" value="P:potassium ion transport"/>
    <property type="evidence" value="ECO:0007669"/>
    <property type="project" value="InterPro"/>
</dbReference>
<feature type="transmembrane region" description="Helical" evidence="10">
    <location>
        <begin position="42"/>
        <end position="64"/>
    </location>
</feature>
<dbReference type="AlphaFoldDB" id="A0A6L3XCP8"/>
<dbReference type="InterPro" id="IPR006153">
    <property type="entry name" value="Cation/H_exchanger_TM"/>
</dbReference>
<dbReference type="GO" id="GO:0008324">
    <property type="term" value="F:monoatomic cation transmembrane transporter activity"/>
    <property type="evidence" value="ECO:0007669"/>
    <property type="project" value="InterPro"/>
</dbReference>
<keyword evidence="9 10" id="KW-0472">Membrane</keyword>
<name>A0A6L3XCP8_9ENTR</name>
<reference evidence="12 13" key="1">
    <citation type="submission" date="2019-09" db="EMBL/GenBank/DDBJ databases">
        <title>Reversal of blaTEM antimicrobial resistance by CRISPR-Cas9 in clinical E. coli and other Enterobacteriaceae strains.</title>
        <authorList>
            <person name="Tagliaferri T."/>
            <person name="Guimaraes N."/>
            <person name="Pereira M."/>
            <person name="Felicori L."/>
            <person name="Horz H.-P."/>
            <person name="Santos S."/>
            <person name="Mendes T."/>
        </authorList>
    </citation>
    <scope>NUCLEOTIDE SEQUENCE [LARGE SCALE GENOMIC DNA]</scope>
    <source>
        <strain evidence="12 13">E2_blaTEM_MG</strain>
    </source>
</reference>
<dbReference type="EMBL" id="WBSZ01001639">
    <property type="protein sequence ID" value="KAB2482087.1"/>
    <property type="molecule type" value="Genomic_DNA"/>
</dbReference>
<evidence type="ECO:0000256" key="3">
    <source>
        <dbReference type="ARBA" id="ARBA00022449"/>
    </source>
</evidence>
<dbReference type="GO" id="GO:1902600">
    <property type="term" value="P:proton transmembrane transport"/>
    <property type="evidence" value="ECO:0007669"/>
    <property type="project" value="InterPro"/>
</dbReference>
<keyword evidence="4" id="KW-1003">Cell membrane</keyword>
<dbReference type="NCBIfam" id="NF003714">
    <property type="entry name" value="PRK05326.1-1"/>
    <property type="match status" value="1"/>
</dbReference>
<dbReference type="SMART" id="SM01091">
    <property type="entry name" value="CorC_HlyC"/>
    <property type="match status" value="1"/>
</dbReference>
<evidence type="ECO:0000256" key="6">
    <source>
        <dbReference type="ARBA" id="ARBA00022958"/>
    </source>
</evidence>
<feature type="transmembrane region" description="Helical" evidence="10">
    <location>
        <begin position="6"/>
        <end position="30"/>
    </location>
</feature>
<protein>
    <submittedName>
        <fullName evidence="12">Potassium/proton antiporter</fullName>
    </submittedName>
</protein>
<evidence type="ECO:0000256" key="1">
    <source>
        <dbReference type="ARBA" id="ARBA00004651"/>
    </source>
</evidence>
<dbReference type="PANTHER" id="PTHR32507:SF7">
    <property type="entry name" value="K(+)_H(+) ANTIPORTER NHAP2"/>
    <property type="match status" value="1"/>
</dbReference>
<keyword evidence="4" id="KW-0997">Cell inner membrane</keyword>
<evidence type="ECO:0000256" key="4">
    <source>
        <dbReference type="ARBA" id="ARBA00022519"/>
    </source>
</evidence>
<dbReference type="InterPro" id="IPR006037">
    <property type="entry name" value="RCK_C"/>
</dbReference>
<comment type="caution">
    <text evidence="12">The sequence shown here is derived from an EMBL/GenBank/DDBJ whole genome shotgun (WGS) entry which is preliminary data.</text>
</comment>
<keyword evidence="7 10" id="KW-1133">Transmembrane helix</keyword>
<comment type="subcellular location">
    <subcellularLocation>
        <location evidence="1">Cell membrane</location>
        <topology evidence="1">Multi-pass membrane protein</topology>
    </subcellularLocation>
</comment>
<evidence type="ECO:0000256" key="7">
    <source>
        <dbReference type="ARBA" id="ARBA00022989"/>
    </source>
</evidence>
<dbReference type="Pfam" id="PF03471">
    <property type="entry name" value="CorC_HlyC"/>
    <property type="match status" value="1"/>
</dbReference>
<dbReference type="GO" id="GO:0050660">
    <property type="term" value="F:flavin adenine dinucleotide binding"/>
    <property type="evidence" value="ECO:0007669"/>
    <property type="project" value="InterPro"/>
</dbReference>
<sequence>DLLPIAVPALLLAAWMIFFARPLSVFAGLLPFRGFNLRERIFISWVGLRGAVPIILAVFPMMAGLDNARLFFNVAFFVVLVSLLFQGTSLGWAAKKAKVVVPPIGWPVSRVGLDIHPENPWEQFVYQLSADKWCVGASLRDLHMPAETRIAALFRDNALLHPTGSTRLRENDILCVIGRERDLPALGKLFSQSPPVALDQRFFGDFILEASARFADVALIYGLEGGLENRDNQQTLGEIIQQLLGAAPVVGDQVEFAGMIWTVAEKEDNAVRKVGVRPMEEEAE</sequence>
<feature type="non-terminal residue" evidence="12">
    <location>
        <position position="1"/>
    </location>
</feature>
<dbReference type="SUPFAM" id="SSF116726">
    <property type="entry name" value="TrkA C-terminal domain-like"/>
    <property type="match status" value="1"/>
</dbReference>
<evidence type="ECO:0000256" key="8">
    <source>
        <dbReference type="ARBA" id="ARBA00023065"/>
    </source>
</evidence>
<evidence type="ECO:0000256" key="5">
    <source>
        <dbReference type="ARBA" id="ARBA00022692"/>
    </source>
</evidence>
<evidence type="ECO:0000259" key="11">
    <source>
        <dbReference type="PROSITE" id="PS51202"/>
    </source>
</evidence>
<dbReference type="Gene3D" id="3.30.465.10">
    <property type="match status" value="1"/>
</dbReference>